<dbReference type="InterPro" id="IPR026336">
    <property type="entry name" value="PdeM-like"/>
</dbReference>
<keyword evidence="3" id="KW-1185">Reference proteome</keyword>
<dbReference type="PANTHER" id="PTHR39323:SF1">
    <property type="entry name" value="BLR1149 PROTEIN"/>
    <property type="match status" value="1"/>
</dbReference>
<dbReference type="AlphaFoldDB" id="A0A438AIT2"/>
<gene>
    <name evidence="2" type="primary">pdeM</name>
    <name evidence="2" type="ORF">EKE94_06205</name>
</gene>
<dbReference type="EC" id="3.1.-.-" evidence="2"/>
<accession>A0A438AIT2</accession>
<dbReference type="OrthoDB" id="9795838at2"/>
<dbReference type="NCBIfam" id="TIGR04123">
    <property type="entry name" value="P_estr_lig_assc"/>
    <property type="match status" value="1"/>
</dbReference>
<keyword evidence="2" id="KW-0540">Nuclease</keyword>
<dbReference type="PANTHER" id="PTHR39323">
    <property type="entry name" value="BLR1149 PROTEIN"/>
    <property type="match status" value="1"/>
</dbReference>
<dbReference type="InterPro" id="IPR024173">
    <property type="entry name" value="Pesterase_MJ0037-like"/>
</dbReference>
<sequence length="227" mass="24304">MNGFSFTLRGARLVATGSGALLWPEAGLMAVSDLHLGKSERWARRRGTLLPPYEVQDTLARLAADIARHAPALVLCLGDSFDDDAAAVAVAPAVTDPLARMQAGRRWLWITGNHDADTAGPGGETAGEAQLGPLTFRHIAASEAEGEVSGHYHPKARVALRGRSLSRPCFLFDAARLILPAYGTYTGGLRWTDPVLQNLMGDEACAVLTGPTPHAFPLPRHQARRRA</sequence>
<evidence type="ECO:0000259" key="1">
    <source>
        <dbReference type="Pfam" id="PF00149"/>
    </source>
</evidence>
<dbReference type="Gene3D" id="3.60.21.10">
    <property type="match status" value="1"/>
</dbReference>
<dbReference type="GO" id="GO:0016787">
    <property type="term" value="F:hydrolase activity"/>
    <property type="evidence" value="ECO:0007669"/>
    <property type="project" value="UniProtKB-KW"/>
</dbReference>
<dbReference type="PIRSF" id="PIRSF000887">
    <property type="entry name" value="Pesterase_MJ0037"/>
    <property type="match status" value="1"/>
</dbReference>
<dbReference type="SUPFAM" id="SSF56300">
    <property type="entry name" value="Metallo-dependent phosphatases"/>
    <property type="match status" value="1"/>
</dbReference>
<keyword evidence="2" id="KW-0378">Hydrolase</keyword>
<feature type="domain" description="Calcineurin-like phosphoesterase" evidence="1">
    <location>
        <begin position="29"/>
        <end position="121"/>
    </location>
</feature>
<dbReference type="Proteomes" id="UP000285908">
    <property type="component" value="Unassembled WGS sequence"/>
</dbReference>
<dbReference type="RefSeq" id="WP_127905739.1">
    <property type="nucleotide sequence ID" value="NZ_RQXX01000002.1"/>
</dbReference>
<proteinExistence type="predicted"/>
<dbReference type="GO" id="GO:0004519">
    <property type="term" value="F:endonuclease activity"/>
    <property type="evidence" value="ECO:0007669"/>
    <property type="project" value="UniProtKB-KW"/>
</dbReference>
<dbReference type="GO" id="GO:0016874">
    <property type="term" value="F:ligase activity"/>
    <property type="evidence" value="ECO:0007669"/>
    <property type="project" value="UniProtKB-KW"/>
</dbReference>
<evidence type="ECO:0000313" key="3">
    <source>
        <dbReference type="Proteomes" id="UP000285908"/>
    </source>
</evidence>
<dbReference type="EMBL" id="RQXX01000002">
    <property type="protein sequence ID" value="RVV98507.1"/>
    <property type="molecule type" value="Genomic_DNA"/>
</dbReference>
<name>A0A438AIT2_9RHOB</name>
<dbReference type="InterPro" id="IPR004843">
    <property type="entry name" value="Calcineurin-like_PHP"/>
</dbReference>
<organism evidence="2 3">
    <name type="scientific">Mesobaculum littorinae</name>
    <dbReference type="NCBI Taxonomy" id="2486419"/>
    <lineage>
        <taxon>Bacteria</taxon>
        <taxon>Pseudomonadati</taxon>
        <taxon>Pseudomonadota</taxon>
        <taxon>Alphaproteobacteria</taxon>
        <taxon>Rhodobacterales</taxon>
        <taxon>Roseobacteraceae</taxon>
        <taxon>Mesobaculum</taxon>
    </lineage>
</organism>
<reference evidence="2 3" key="1">
    <citation type="submission" date="2018-11" db="EMBL/GenBank/DDBJ databases">
        <title>Mesobaculum littorinae gen. nov., sp. nov., isolated from Littorina scabra that represents a novel genus of the order Rhodobacteraceae.</title>
        <authorList>
            <person name="Li F."/>
        </authorList>
    </citation>
    <scope>NUCLEOTIDE SEQUENCE [LARGE SCALE GENOMIC DNA]</scope>
    <source>
        <strain evidence="2 3">M0103</strain>
    </source>
</reference>
<dbReference type="InterPro" id="IPR029052">
    <property type="entry name" value="Metallo-depent_PP-like"/>
</dbReference>
<comment type="caution">
    <text evidence="2">The sequence shown here is derived from an EMBL/GenBank/DDBJ whole genome shotgun (WGS) entry which is preliminary data.</text>
</comment>
<protein>
    <submittedName>
        <fullName evidence="2">Ligase-associated DNA damage response endonuclease PdeM</fullName>
        <ecNumber evidence="2">3.1.-.-</ecNumber>
    </submittedName>
</protein>
<dbReference type="Pfam" id="PF00149">
    <property type="entry name" value="Metallophos"/>
    <property type="match status" value="1"/>
</dbReference>
<keyword evidence="2" id="KW-0436">Ligase</keyword>
<evidence type="ECO:0000313" key="2">
    <source>
        <dbReference type="EMBL" id="RVV98507.1"/>
    </source>
</evidence>
<keyword evidence="2" id="KW-0255">Endonuclease</keyword>